<dbReference type="AlphaFoldDB" id="A0AAD3NJZ2"/>
<reference evidence="2" key="1">
    <citation type="submission" date="2022-08" db="EMBL/GenBank/DDBJ databases">
        <title>Genome sequencing of akame (Lates japonicus).</title>
        <authorList>
            <person name="Hashiguchi Y."/>
            <person name="Takahashi H."/>
        </authorList>
    </citation>
    <scope>NUCLEOTIDE SEQUENCE</scope>
    <source>
        <strain evidence="2">Kochi</strain>
    </source>
</reference>
<gene>
    <name evidence="2" type="ORF">AKAME5_002474400</name>
</gene>
<name>A0AAD3NJZ2_LATJO</name>
<sequence>MMFILFIMRTLLILSVVLCAALSIQAATVVPAEAAAVQQTDKSASEAEVEADTNFTADRPDVLPQEHYVLAVIWQSQLSPQHMGYNFLQRMVKTGVVLPGLE</sequence>
<evidence type="ECO:0000313" key="3">
    <source>
        <dbReference type="Proteomes" id="UP001279410"/>
    </source>
</evidence>
<proteinExistence type="predicted"/>
<feature type="signal peptide" evidence="1">
    <location>
        <begin position="1"/>
        <end position="26"/>
    </location>
</feature>
<dbReference type="Proteomes" id="UP001279410">
    <property type="component" value="Unassembled WGS sequence"/>
</dbReference>
<comment type="caution">
    <text evidence="2">The sequence shown here is derived from an EMBL/GenBank/DDBJ whole genome shotgun (WGS) entry which is preliminary data.</text>
</comment>
<evidence type="ECO:0000256" key="1">
    <source>
        <dbReference type="SAM" id="SignalP"/>
    </source>
</evidence>
<feature type="non-terminal residue" evidence="2">
    <location>
        <position position="1"/>
    </location>
</feature>
<accession>A0AAD3NJZ2</accession>
<evidence type="ECO:0000313" key="2">
    <source>
        <dbReference type="EMBL" id="GLD73419.1"/>
    </source>
</evidence>
<keyword evidence="3" id="KW-1185">Reference proteome</keyword>
<protein>
    <submittedName>
        <fullName evidence="2">Ladderlectin-like protein</fullName>
    </submittedName>
</protein>
<keyword evidence="1" id="KW-0732">Signal</keyword>
<dbReference type="EMBL" id="BRZM01001569">
    <property type="protein sequence ID" value="GLD73419.1"/>
    <property type="molecule type" value="Genomic_DNA"/>
</dbReference>
<feature type="chain" id="PRO_5042172978" evidence="1">
    <location>
        <begin position="27"/>
        <end position="102"/>
    </location>
</feature>
<organism evidence="2 3">
    <name type="scientific">Lates japonicus</name>
    <name type="common">Japanese lates</name>
    <dbReference type="NCBI Taxonomy" id="270547"/>
    <lineage>
        <taxon>Eukaryota</taxon>
        <taxon>Metazoa</taxon>
        <taxon>Chordata</taxon>
        <taxon>Craniata</taxon>
        <taxon>Vertebrata</taxon>
        <taxon>Euteleostomi</taxon>
        <taxon>Actinopterygii</taxon>
        <taxon>Neopterygii</taxon>
        <taxon>Teleostei</taxon>
        <taxon>Neoteleostei</taxon>
        <taxon>Acanthomorphata</taxon>
        <taxon>Carangaria</taxon>
        <taxon>Carangaria incertae sedis</taxon>
        <taxon>Centropomidae</taxon>
        <taxon>Lates</taxon>
    </lineage>
</organism>